<dbReference type="EMBL" id="QFFJ01000002">
    <property type="protein sequence ID" value="RBL90080.1"/>
    <property type="molecule type" value="Genomic_DNA"/>
</dbReference>
<dbReference type="RefSeq" id="WP_113618830.1">
    <property type="nucleotide sequence ID" value="NZ_QFFJ01000002.1"/>
</dbReference>
<dbReference type="Proteomes" id="UP000253410">
    <property type="component" value="Unassembled WGS sequence"/>
</dbReference>
<reference evidence="1 2" key="1">
    <citation type="submission" date="2018-05" db="EMBL/GenBank/DDBJ databases">
        <title>Chitinophaga sp. K3CV102501T nov., isolated from isolated from a monsoon evergreen broad-leaved forest soil.</title>
        <authorList>
            <person name="Lv Y."/>
        </authorList>
    </citation>
    <scope>NUCLEOTIDE SEQUENCE [LARGE SCALE GENOMIC DNA]</scope>
    <source>
        <strain evidence="1 2">GDMCC 1.1325</strain>
    </source>
</reference>
<comment type="caution">
    <text evidence="1">The sequence shown here is derived from an EMBL/GenBank/DDBJ whole genome shotgun (WGS) entry which is preliminary data.</text>
</comment>
<accession>A0A365XV98</accession>
<organism evidence="1 2">
    <name type="scientific">Chitinophaga flava</name>
    <dbReference type="NCBI Taxonomy" id="2259036"/>
    <lineage>
        <taxon>Bacteria</taxon>
        <taxon>Pseudomonadati</taxon>
        <taxon>Bacteroidota</taxon>
        <taxon>Chitinophagia</taxon>
        <taxon>Chitinophagales</taxon>
        <taxon>Chitinophagaceae</taxon>
        <taxon>Chitinophaga</taxon>
    </lineage>
</organism>
<dbReference type="AlphaFoldDB" id="A0A365XV98"/>
<dbReference type="PROSITE" id="PS51257">
    <property type="entry name" value="PROKAR_LIPOPROTEIN"/>
    <property type="match status" value="1"/>
</dbReference>
<dbReference type="OrthoDB" id="1450849at2"/>
<evidence type="ECO:0000313" key="1">
    <source>
        <dbReference type="EMBL" id="RBL90080.1"/>
    </source>
</evidence>
<gene>
    <name evidence="1" type="ORF">DF182_26780</name>
</gene>
<keyword evidence="2" id="KW-1185">Reference proteome</keyword>
<proteinExistence type="predicted"/>
<protein>
    <recommendedName>
        <fullName evidence="3">DUF4397 domain-containing protein</fullName>
    </recommendedName>
</protein>
<name>A0A365XV98_9BACT</name>
<evidence type="ECO:0000313" key="2">
    <source>
        <dbReference type="Proteomes" id="UP000253410"/>
    </source>
</evidence>
<evidence type="ECO:0008006" key="3">
    <source>
        <dbReference type="Google" id="ProtNLM"/>
    </source>
</evidence>
<sequence>MKLFRQPAIIIASIFLFSCSKSQEELYPINNIIDININGYIAEDSLQFKLGNTIIKPNPDAQSIYFTGAVNTTRPSNGPTTFTVLNGKGEMLLERKIDGSSISNAIKFYYDGISIIDKLPGIPKPSPGNVGIILNFPERRYSKTPIKDIAVEVSVAKRGQPTIKKLYPFNDDATILIDMNIPSVYQSMAFRVVNAQNPSAPYAPDAMSSSFTLSPLKADKGYLMLVKEYTDAAGTFSGATGIELTQYIQ</sequence>